<reference evidence="8" key="1">
    <citation type="submission" date="2018-05" db="EMBL/GenBank/DDBJ databases">
        <authorList>
            <person name="Lanie J.A."/>
            <person name="Ng W.-L."/>
            <person name="Kazmierczak K.M."/>
            <person name="Andrzejewski T.M."/>
            <person name="Davidsen T.M."/>
            <person name="Wayne K.J."/>
            <person name="Tettelin H."/>
            <person name="Glass J.I."/>
            <person name="Rusch D."/>
            <person name="Podicherti R."/>
            <person name="Tsui H.-C.T."/>
            <person name="Winkler M.E."/>
        </authorList>
    </citation>
    <scope>NUCLEOTIDE SEQUENCE</scope>
</reference>
<dbReference type="PROSITE" id="PS51462">
    <property type="entry name" value="NUDIX"/>
    <property type="match status" value="1"/>
</dbReference>
<dbReference type="Pfam" id="PF00293">
    <property type="entry name" value="NUDIX"/>
    <property type="match status" value="1"/>
</dbReference>
<evidence type="ECO:0000256" key="4">
    <source>
        <dbReference type="ARBA" id="ARBA00022801"/>
    </source>
</evidence>
<comment type="cofactor">
    <cofactor evidence="1">
        <name>Mn(2+)</name>
        <dbReference type="ChEBI" id="CHEBI:29035"/>
    </cofactor>
</comment>
<dbReference type="Gene3D" id="3.90.79.10">
    <property type="entry name" value="Nucleoside Triphosphate Pyrophosphohydrolase"/>
    <property type="match status" value="1"/>
</dbReference>
<evidence type="ECO:0000256" key="5">
    <source>
        <dbReference type="ARBA" id="ARBA00022842"/>
    </source>
</evidence>
<evidence type="ECO:0000313" key="8">
    <source>
        <dbReference type="EMBL" id="SVA03258.1"/>
    </source>
</evidence>
<proteinExistence type="predicted"/>
<dbReference type="PANTHER" id="PTHR12992:SF11">
    <property type="entry name" value="MITOCHONDRIAL COENZYME A DIPHOSPHATASE NUDT8"/>
    <property type="match status" value="1"/>
</dbReference>
<sequence length="190" mass="21062">MNLTLNQMETALRAHSPSNYDSSGGGSPAAVCVLFSMTDGDPCVLMIKRGSTLSHHSGEWAFPGGMSEEFDESAMHTALRETDEELGIDPSHIDLWCGMAPVETSTGFKVWPYVGRVADQTVFTPQEREVEEIVKIPIRVFVDEMSERTITLVRNGDTRTMTAYAYEDRIIWGASARIIRNTLDIVMNAV</sequence>
<keyword evidence="3" id="KW-0479">Metal-binding</keyword>
<evidence type="ECO:0000256" key="1">
    <source>
        <dbReference type="ARBA" id="ARBA00001936"/>
    </source>
</evidence>
<dbReference type="SUPFAM" id="SSF55811">
    <property type="entry name" value="Nudix"/>
    <property type="match status" value="1"/>
</dbReference>
<dbReference type="GO" id="GO:0010945">
    <property type="term" value="F:coenzyme A diphosphatase activity"/>
    <property type="evidence" value="ECO:0007669"/>
    <property type="project" value="InterPro"/>
</dbReference>
<keyword evidence="6" id="KW-0464">Manganese</keyword>
<evidence type="ECO:0000256" key="2">
    <source>
        <dbReference type="ARBA" id="ARBA00001946"/>
    </source>
</evidence>
<dbReference type="InterPro" id="IPR015797">
    <property type="entry name" value="NUDIX_hydrolase-like_dom_sf"/>
</dbReference>
<feature type="domain" description="Nudix hydrolase" evidence="7">
    <location>
        <begin position="25"/>
        <end position="158"/>
    </location>
</feature>
<accession>A0A381SIY3</accession>
<name>A0A381SIY3_9ZZZZ</name>
<keyword evidence="4" id="KW-0378">Hydrolase</keyword>
<dbReference type="AlphaFoldDB" id="A0A381SIY3"/>
<dbReference type="InterPro" id="IPR045121">
    <property type="entry name" value="CoAse"/>
</dbReference>
<protein>
    <recommendedName>
        <fullName evidence="7">Nudix hydrolase domain-containing protein</fullName>
    </recommendedName>
</protein>
<dbReference type="EMBL" id="UINC01003088">
    <property type="protein sequence ID" value="SVA03258.1"/>
    <property type="molecule type" value="Genomic_DNA"/>
</dbReference>
<dbReference type="PANTHER" id="PTHR12992">
    <property type="entry name" value="NUDIX HYDROLASE"/>
    <property type="match status" value="1"/>
</dbReference>
<dbReference type="CDD" id="cd03426">
    <property type="entry name" value="NUDIX_CoAse_Nudt7"/>
    <property type="match status" value="1"/>
</dbReference>
<dbReference type="GO" id="GO:0046872">
    <property type="term" value="F:metal ion binding"/>
    <property type="evidence" value="ECO:0007669"/>
    <property type="project" value="UniProtKB-KW"/>
</dbReference>
<evidence type="ECO:0000259" key="7">
    <source>
        <dbReference type="PROSITE" id="PS51462"/>
    </source>
</evidence>
<evidence type="ECO:0000256" key="3">
    <source>
        <dbReference type="ARBA" id="ARBA00022723"/>
    </source>
</evidence>
<evidence type="ECO:0000256" key="6">
    <source>
        <dbReference type="ARBA" id="ARBA00023211"/>
    </source>
</evidence>
<keyword evidence="5" id="KW-0460">Magnesium</keyword>
<comment type="cofactor">
    <cofactor evidence="2">
        <name>Mg(2+)</name>
        <dbReference type="ChEBI" id="CHEBI:18420"/>
    </cofactor>
</comment>
<dbReference type="InterPro" id="IPR000086">
    <property type="entry name" value="NUDIX_hydrolase_dom"/>
</dbReference>
<gene>
    <name evidence="8" type="ORF">METZ01_LOCUS56112</name>
</gene>
<organism evidence="8">
    <name type="scientific">marine metagenome</name>
    <dbReference type="NCBI Taxonomy" id="408172"/>
    <lineage>
        <taxon>unclassified sequences</taxon>
        <taxon>metagenomes</taxon>
        <taxon>ecological metagenomes</taxon>
    </lineage>
</organism>